<organism evidence="1 2">
    <name type="scientific">Flavobacterium ponti</name>
    <dbReference type="NCBI Taxonomy" id="665133"/>
    <lineage>
        <taxon>Bacteria</taxon>
        <taxon>Pseudomonadati</taxon>
        <taxon>Bacteroidota</taxon>
        <taxon>Flavobacteriia</taxon>
        <taxon>Flavobacteriales</taxon>
        <taxon>Flavobacteriaceae</taxon>
        <taxon>Flavobacterium</taxon>
    </lineage>
</organism>
<sequence length="164" mass="18911">MKKIIILLTCIFIFSSCSIMNIKNIDSSVVLNNETTFCIANDEDKIGTVKNLRQFLEDQDIYIVPFENAKNAIENRPNYANNIVVKDIEKIFNIKNINSVYSIVLDYQYERVLGETIFKRFRYNIVDLNSGKTVIYGNSHSNELGNTNITLKTLAKKIKKRMTN</sequence>
<comment type="caution">
    <text evidence="1">The sequence shown here is derived from an EMBL/GenBank/DDBJ whole genome shotgun (WGS) entry which is preliminary data.</text>
</comment>
<dbReference type="EMBL" id="JBHSGW010000027">
    <property type="protein sequence ID" value="MFC4740674.1"/>
    <property type="molecule type" value="Genomic_DNA"/>
</dbReference>
<dbReference type="RefSeq" id="WP_379742527.1">
    <property type="nucleotide sequence ID" value="NZ_JBHSGW010000027.1"/>
</dbReference>
<dbReference type="Proteomes" id="UP001595885">
    <property type="component" value="Unassembled WGS sequence"/>
</dbReference>
<name>A0ABV9P8Q4_9FLAO</name>
<keyword evidence="2" id="KW-1185">Reference proteome</keyword>
<protein>
    <recommendedName>
        <fullName evidence="3">Lipoprotein</fullName>
    </recommendedName>
</protein>
<gene>
    <name evidence="1" type="ORF">ACFO3U_11790</name>
</gene>
<reference evidence="2" key="1">
    <citation type="journal article" date="2019" name="Int. J. Syst. Evol. Microbiol.">
        <title>The Global Catalogue of Microorganisms (GCM) 10K type strain sequencing project: providing services to taxonomists for standard genome sequencing and annotation.</title>
        <authorList>
            <consortium name="The Broad Institute Genomics Platform"/>
            <consortium name="The Broad Institute Genome Sequencing Center for Infectious Disease"/>
            <person name="Wu L."/>
            <person name="Ma J."/>
        </authorList>
    </citation>
    <scope>NUCLEOTIDE SEQUENCE [LARGE SCALE GENOMIC DNA]</scope>
    <source>
        <strain evidence="2">CCUG 50349</strain>
    </source>
</reference>
<proteinExistence type="predicted"/>
<evidence type="ECO:0000313" key="1">
    <source>
        <dbReference type="EMBL" id="MFC4740674.1"/>
    </source>
</evidence>
<evidence type="ECO:0008006" key="3">
    <source>
        <dbReference type="Google" id="ProtNLM"/>
    </source>
</evidence>
<dbReference type="PROSITE" id="PS51257">
    <property type="entry name" value="PROKAR_LIPOPROTEIN"/>
    <property type="match status" value="1"/>
</dbReference>
<evidence type="ECO:0000313" key="2">
    <source>
        <dbReference type="Proteomes" id="UP001595885"/>
    </source>
</evidence>
<accession>A0ABV9P8Q4</accession>